<keyword evidence="4 10" id="KW-0812">Transmembrane</keyword>
<dbReference type="Pfam" id="PF09756">
    <property type="entry name" value="DDRGK"/>
    <property type="match status" value="1"/>
</dbReference>
<evidence type="ECO:0000256" key="9">
    <source>
        <dbReference type="SAM" id="MobiDB-lite"/>
    </source>
</evidence>
<dbReference type="Gene3D" id="1.10.10.10">
    <property type="entry name" value="Winged helix-like DNA-binding domain superfamily/Winged helix DNA-binding domain"/>
    <property type="match status" value="1"/>
</dbReference>
<dbReference type="SUPFAM" id="SSF46785">
    <property type="entry name" value="Winged helix' DNA-binding domain"/>
    <property type="match status" value="1"/>
</dbReference>
<dbReference type="InterPro" id="IPR019153">
    <property type="entry name" value="DDRGK_dom-contain"/>
</dbReference>
<dbReference type="InterPro" id="IPR050899">
    <property type="entry name" value="DDRGK_domain-containing"/>
</dbReference>
<evidence type="ECO:0000256" key="10">
    <source>
        <dbReference type="SAM" id="Phobius"/>
    </source>
</evidence>
<evidence type="ECO:0000256" key="8">
    <source>
        <dbReference type="ARBA" id="ARBA00023136"/>
    </source>
</evidence>
<dbReference type="InterPro" id="IPR036388">
    <property type="entry name" value="WH-like_DNA-bd_sf"/>
</dbReference>
<dbReference type="SMART" id="SM01128">
    <property type="entry name" value="DDRGK"/>
    <property type="match status" value="1"/>
</dbReference>
<feature type="transmembrane region" description="Helical" evidence="10">
    <location>
        <begin position="6"/>
        <end position="27"/>
    </location>
</feature>
<name>A0A8W8IHM4_MAGGI</name>
<sequence length="292" mass="33745">MAVDQGTVYLVMTATIGVIMLLVSIFCKDNKKEKQENRDVGRQAAAAARAREELPPGARRRARPRRNRMDNRDEGSDEEALPLDTDDINPFEDFEGEGRKIGKKKMLKLQAKEEKKQQRLAEEEERKERKEREALLEKQRKKEEEAMKAEEAARAEEERIRKEEEERREQEEYLKLKEAFSIEEEGEEDVGPDLSEMKVIMLEDLAAHFKIKTQDAVDRVKDLQENGQLTGVMDDRGKFIYITVEELESVAKFIKQHGRVSITDLAESSNRLINLTPDNTEVQKRLLTEVSA</sequence>
<dbReference type="GO" id="GO:0005789">
    <property type="term" value="C:endoplasmic reticulum membrane"/>
    <property type="evidence" value="ECO:0007669"/>
    <property type="project" value="UniProtKB-SubCell"/>
</dbReference>
<dbReference type="FunFam" id="1.10.10.10:FF:000143">
    <property type="entry name" value="DDRGK domain-containing protein 1"/>
    <property type="match status" value="1"/>
</dbReference>
<dbReference type="EnsemblMetazoa" id="G14001.5">
    <property type="protein sequence ID" value="G14001.5:cds"/>
    <property type="gene ID" value="G14001"/>
</dbReference>
<evidence type="ECO:0000256" key="5">
    <source>
        <dbReference type="ARBA" id="ARBA00022786"/>
    </source>
</evidence>
<feature type="compositionally biased region" description="Basic and acidic residues" evidence="9">
    <location>
        <begin position="110"/>
        <end position="168"/>
    </location>
</feature>
<evidence type="ECO:0000256" key="1">
    <source>
        <dbReference type="ARBA" id="ARBA00004389"/>
    </source>
</evidence>
<reference evidence="11" key="1">
    <citation type="submission" date="2022-08" db="UniProtKB">
        <authorList>
            <consortium name="EnsemblMetazoa"/>
        </authorList>
    </citation>
    <scope>IDENTIFICATION</scope>
    <source>
        <strain evidence="11">05x7-T-G4-1.051#20</strain>
    </source>
</reference>
<evidence type="ECO:0000313" key="12">
    <source>
        <dbReference type="Proteomes" id="UP000005408"/>
    </source>
</evidence>
<dbReference type="GO" id="GO:0044389">
    <property type="term" value="F:ubiquitin-like protein ligase binding"/>
    <property type="evidence" value="ECO:0007669"/>
    <property type="project" value="TreeGrafter"/>
</dbReference>
<organism evidence="11 12">
    <name type="scientific">Magallana gigas</name>
    <name type="common">Pacific oyster</name>
    <name type="synonym">Crassostrea gigas</name>
    <dbReference type="NCBI Taxonomy" id="29159"/>
    <lineage>
        <taxon>Eukaryota</taxon>
        <taxon>Metazoa</taxon>
        <taxon>Spiralia</taxon>
        <taxon>Lophotrochozoa</taxon>
        <taxon>Mollusca</taxon>
        <taxon>Bivalvia</taxon>
        <taxon>Autobranchia</taxon>
        <taxon>Pteriomorphia</taxon>
        <taxon>Ostreida</taxon>
        <taxon>Ostreoidea</taxon>
        <taxon>Ostreidae</taxon>
        <taxon>Magallana</taxon>
    </lineage>
</organism>
<keyword evidence="5" id="KW-0833">Ubl conjugation pathway</keyword>
<feature type="region of interest" description="Disordered" evidence="9">
    <location>
        <begin position="32"/>
        <end position="168"/>
    </location>
</feature>
<accession>A0A8W8IHM4</accession>
<keyword evidence="6" id="KW-0256">Endoplasmic reticulum</keyword>
<keyword evidence="12" id="KW-1185">Reference proteome</keyword>
<evidence type="ECO:0000256" key="2">
    <source>
        <dbReference type="ARBA" id="ARBA00009829"/>
    </source>
</evidence>
<evidence type="ECO:0000256" key="7">
    <source>
        <dbReference type="ARBA" id="ARBA00022989"/>
    </source>
</evidence>
<feature type="compositionally biased region" description="Acidic residues" evidence="9">
    <location>
        <begin position="75"/>
        <end position="95"/>
    </location>
</feature>
<evidence type="ECO:0000256" key="6">
    <source>
        <dbReference type="ARBA" id="ARBA00022824"/>
    </source>
</evidence>
<comment type="similarity">
    <text evidence="2">Belongs to the DDRGK1 family.</text>
</comment>
<dbReference type="PANTHER" id="PTHR48176:SF1">
    <property type="entry name" value="DDRGK DOMAIN-CONTAINING PROTEIN 1"/>
    <property type="match status" value="1"/>
</dbReference>
<dbReference type="AlphaFoldDB" id="A0A8W8IHM4"/>
<comment type="subcellular location">
    <subcellularLocation>
        <location evidence="1">Endoplasmic reticulum membrane</location>
        <topology evidence="1">Single-pass membrane protein</topology>
    </subcellularLocation>
</comment>
<dbReference type="InterPro" id="IPR036390">
    <property type="entry name" value="WH_DNA-bd_sf"/>
</dbReference>
<dbReference type="PANTHER" id="PTHR48176">
    <property type="entry name" value="DDRGK DOMAIN-CONTAINING PROTEIN 1"/>
    <property type="match status" value="1"/>
</dbReference>
<keyword evidence="7 10" id="KW-1133">Transmembrane helix</keyword>
<dbReference type="Proteomes" id="UP000005408">
    <property type="component" value="Unassembled WGS sequence"/>
</dbReference>
<keyword evidence="8 10" id="KW-0472">Membrane</keyword>
<evidence type="ECO:0000256" key="4">
    <source>
        <dbReference type="ARBA" id="ARBA00022692"/>
    </source>
</evidence>
<evidence type="ECO:0000313" key="11">
    <source>
        <dbReference type="EnsemblMetazoa" id="G14001.5:cds"/>
    </source>
</evidence>
<feature type="compositionally biased region" description="Basic and acidic residues" evidence="9">
    <location>
        <begin position="32"/>
        <end position="41"/>
    </location>
</feature>
<proteinExistence type="inferred from homology"/>
<evidence type="ECO:0000256" key="3">
    <source>
        <dbReference type="ARBA" id="ARBA00018218"/>
    </source>
</evidence>
<protein>
    <recommendedName>
        <fullName evidence="3">DDRGK domain-containing protein 1</fullName>
    </recommendedName>
</protein>